<keyword evidence="4 8" id="KW-0274">FAD</keyword>
<feature type="domain" description="FAD/NAD(P)-binding" evidence="10">
    <location>
        <begin position="9"/>
        <end position="301"/>
    </location>
</feature>
<dbReference type="GO" id="GO:0019430">
    <property type="term" value="P:removal of superoxide radicals"/>
    <property type="evidence" value="ECO:0007669"/>
    <property type="project" value="UniProtKB-UniRule"/>
</dbReference>
<evidence type="ECO:0000256" key="7">
    <source>
        <dbReference type="ARBA" id="ARBA00023284"/>
    </source>
</evidence>
<dbReference type="Pfam" id="PF07992">
    <property type="entry name" value="Pyr_redox_2"/>
    <property type="match status" value="1"/>
</dbReference>
<keyword evidence="6" id="KW-1015">Disulfide bond</keyword>
<evidence type="ECO:0000256" key="1">
    <source>
        <dbReference type="ARBA" id="ARBA00009333"/>
    </source>
</evidence>
<comment type="caution">
    <text evidence="11">The sequence shown here is derived from an EMBL/GenBank/DDBJ whole genome shotgun (WGS) entry which is preliminary data.</text>
</comment>
<evidence type="ECO:0000256" key="8">
    <source>
        <dbReference type="RuleBase" id="RU003880"/>
    </source>
</evidence>
<dbReference type="SUPFAM" id="SSF51905">
    <property type="entry name" value="FAD/NAD(P)-binding domain"/>
    <property type="match status" value="1"/>
</dbReference>
<comment type="catalytic activity">
    <reaction evidence="8">
        <text>[thioredoxin]-dithiol + NADP(+) = [thioredoxin]-disulfide + NADPH + H(+)</text>
        <dbReference type="Rhea" id="RHEA:20345"/>
        <dbReference type="Rhea" id="RHEA-COMP:10698"/>
        <dbReference type="Rhea" id="RHEA-COMP:10700"/>
        <dbReference type="ChEBI" id="CHEBI:15378"/>
        <dbReference type="ChEBI" id="CHEBI:29950"/>
        <dbReference type="ChEBI" id="CHEBI:50058"/>
        <dbReference type="ChEBI" id="CHEBI:57783"/>
        <dbReference type="ChEBI" id="CHEBI:58349"/>
        <dbReference type="EC" id="1.8.1.9"/>
    </reaction>
</comment>
<dbReference type="PROSITE" id="PS00573">
    <property type="entry name" value="PYRIDINE_REDOX_2"/>
    <property type="match status" value="1"/>
</dbReference>
<dbReference type="STRING" id="294935.ATN88_17300"/>
<keyword evidence="12" id="KW-1185">Reference proteome</keyword>
<dbReference type="AlphaFoldDB" id="A0A135I9N5"/>
<evidence type="ECO:0000256" key="9">
    <source>
        <dbReference type="RuleBase" id="RU003881"/>
    </source>
</evidence>
<dbReference type="InterPro" id="IPR050097">
    <property type="entry name" value="Ferredoxin-NADP_redctase_2"/>
</dbReference>
<dbReference type="GO" id="GO:0032991">
    <property type="term" value="C:protein-containing complex"/>
    <property type="evidence" value="ECO:0007669"/>
    <property type="project" value="UniProtKB-ARBA"/>
</dbReference>
<evidence type="ECO:0000256" key="3">
    <source>
        <dbReference type="ARBA" id="ARBA00022630"/>
    </source>
</evidence>
<evidence type="ECO:0000313" key="11">
    <source>
        <dbReference type="EMBL" id="KXF82147.1"/>
    </source>
</evidence>
<evidence type="ECO:0000256" key="4">
    <source>
        <dbReference type="ARBA" id="ARBA00022827"/>
    </source>
</evidence>
<gene>
    <name evidence="11" type="ORF">ATN88_17300</name>
</gene>
<dbReference type="PRINTS" id="PR00368">
    <property type="entry name" value="FADPNR"/>
</dbReference>
<dbReference type="InterPro" id="IPR008255">
    <property type="entry name" value="Pyr_nucl-diS_OxRdtase_2_AS"/>
</dbReference>
<accession>A0A135I9N5</accession>
<dbReference type="Proteomes" id="UP000070529">
    <property type="component" value="Unassembled WGS sequence"/>
</dbReference>
<dbReference type="InterPro" id="IPR005982">
    <property type="entry name" value="Thioredox_Rdtase"/>
</dbReference>
<proteinExistence type="inferred from homology"/>
<dbReference type="OrthoDB" id="9806179at2"/>
<organism evidence="11 12">
    <name type="scientific">Enterovibrio coralii</name>
    <dbReference type="NCBI Taxonomy" id="294935"/>
    <lineage>
        <taxon>Bacteria</taxon>
        <taxon>Pseudomonadati</taxon>
        <taxon>Pseudomonadota</taxon>
        <taxon>Gammaproteobacteria</taxon>
        <taxon>Vibrionales</taxon>
        <taxon>Vibrionaceae</taxon>
        <taxon>Enterovibrio</taxon>
    </lineage>
</organism>
<dbReference type="PRINTS" id="PR00469">
    <property type="entry name" value="PNDRDTASEII"/>
</dbReference>
<name>A0A135I9N5_9GAMM</name>
<keyword evidence="3 8" id="KW-0285">Flavoprotein</keyword>
<keyword evidence="9" id="KW-0521">NADP</keyword>
<reference evidence="11 12" key="1">
    <citation type="submission" date="2015-11" db="EMBL/GenBank/DDBJ databases">
        <title>Genomic Taxonomy of the Vibrionaceae.</title>
        <authorList>
            <person name="Gomez-Gil B."/>
            <person name="Enciso-Ibarra J."/>
        </authorList>
    </citation>
    <scope>NUCLEOTIDE SEQUENCE [LARGE SCALE GENOMIC DNA]</scope>
    <source>
        <strain evidence="11 12">CAIM 912</strain>
    </source>
</reference>
<keyword evidence="7 8" id="KW-0676">Redox-active center</keyword>
<dbReference type="InterPro" id="IPR023753">
    <property type="entry name" value="FAD/NAD-binding_dom"/>
</dbReference>
<dbReference type="InterPro" id="IPR036188">
    <property type="entry name" value="FAD/NAD-bd_sf"/>
</dbReference>
<comment type="similarity">
    <text evidence="1 8">Belongs to the class-II pyridine nucleotide-disulfide oxidoreductase family.</text>
</comment>
<evidence type="ECO:0000313" key="12">
    <source>
        <dbReference type="Proteomes" id="UP000070529"/>
    </source>
</evidence>
<dbReference type="GO" id="GO:0050660">
    <property type="term" value="F:flavin adenine dinucleotide binding"/>
    <property type="evidence" value="ECO:0007669"/>
    <property type="project" value="UniProtKB-ARBA"/>
</dbReference>
<dbReference type="GO" id="GO:0005829">
    <property type="term" value="C:cytosol"/>
    <property type="evidence" value="ECO:0007669"/>
    <property type="project" value="UniProtKB-ARBA"/>
</dbReference>
<protein>
    <recommendedName>
        <fullName evidence="8">Thioredoxin reductase</fullName>
        <ecNumber evidence="8">1.8.1.9</ecNumber>
    </recommendedName>
</protein>
<dbReference type="PANTHER" id="PTHR48105">
    <property type="entry name" value="THIOREDOXIN REDUCTASE 1-RELATED-RELATED"/>
    <property type="match status" value="1"/>
</dbReference>
<keyword evidence="5 8" id="KW-0560">Oxidoreductase</keyword>
<comment type="subunit">
    <text evidence="2 8">Homodimer.</text>
</comment>
<dbReference type="FunFam" id="3.50.50.60:FF:000007">
    <property type="entry name" value="Alkyl hydroperoxide reductase, F subunit"/>
    <property type="match status" value="1"/>
</dbReference>
<comment type="cofactor">
    <cofactor evidence="9">
        <name>FAD</name>
        <dbReference type="ChEBI" id="CHEBI:57692"/>
    </cofactor>
    <text evidence="9">Binds 1 FAD per subunit.</text>
</comment>
<dbReference type="EMBL" id="LNTY01000029">
    <property type="protein sequence ID" value="KXF82147.1"/>
    <property type="molecule type" value="Genomic_DNA"/>
</dbReference>
<dbReference type="EC" id="1.8.1.9" evidence="8"/>
<dbReference type="Gene3D" id="3.50.50.60">
    <property type="entry name" value="FAD/NAD(P)-binding domain"/>
    <property type="match status" value="2"/>
</dbReference>
<evidence type="ECO:0000256" key="2">
    <source>
        <dbReference type="ARBA" id="ARBA00011738"/>
    </source>
</evidence>
<evidence type="ECO:0000256" key="5">
    <source>
        <dbReference type="ARBA" id="ARBA00023002"/>
    </source>
</evidence>
<dbReference type="NCBIfam" id="TIGR01292">
    <property type="entry name" value="TRX_reduct"/>
    <property type="match status" value="1"/>
</dbReference>
<dbReference type="RefSeq" id="WP_067414429.1">
    <property type="nucleotide sequence ID" value="NZ_LNTY01000029.1"/>
</dbReference>
<sequence>MSNVKHASLLILGSGPAGYTAAVYAARANLKPVMVTGLQQGGQLTTTTEVENWPGDAEGLTGPALMERMKEHAEKFDTEILFDHINETDLSQRPFRLKGDNGEYTCDALIIATGASAQYLGMESEENFKGRGVSACATCDGFFYRNQKVAVIGGGNTAVEEALYLSNIASEVHLIHRRDTFRAEKILVSRLMDKVENGNIVLHTDHVLDEVLGDDMGVTGVRIKDTQSDATEELDVMGLFVAIGHKPNTSIFEGQLDMHNGYIKVQSGLEGNATQTSVEGVFAAGDVMDHIYRQAITSAGTGCMAALDAERFLDAQAK</sequence>
<evidence type="ECO:0000259" key="10">
    <source>
        <dbReference type="Pfam" id="PF07992"/>
    </source>
</evidence>
<dbReference type="GO" id="GO:0004791">
    <property type="term" value="F:thioredoxin-disulfide reductase (NADPH) activity"/>
    <property type="evidence" value="ECO:0007669"/>
    <property type="project" value="UniProtKB-UniRule"/>
</dbReference>
<evidence type="ECO:0000256" key="6">
    <source>
        <dbReference type="ARBA" id="ARBA00023157"/>
    </source>
</evidence>